<gene>
    <name evidence="5" type="ORF">BK007_00410</name>
    <name evidence="6" type="ORF">BK009_00895</name>
    <name evidence="7" type="ORF">HG719_03630</name>
</gene>
<dbReference type="Proteomes" id="UP000232806">
    <property type="component" value="Chromosome"/>
</dbReference>
<dbReference type="Pfam" id="PF00294">
    <property type="entry name" value="PfkB"/>
    <property type="match status" value="1"/>
</dbReference>
<evidence type="ECO:0000313" key="6">
    <source>
        <dbReference type="EMBL" id="AUB59360.1"/>
    </source>
</evidence>
<dbReference type="RefSeq" id="WP_100904609.1">
    <property type="nucleotide sequence ID" value="NZ_CP017766.1"/>
</dbReference>
<reference evidence="8 9" key="1">
    <citation type="submission" date="2016-10" db="EMBL/GenBank/DDBJ databases">
        <title>Comparative genomics between deep and shallow subseafloor isolates.</title>
        <authorList>
            <person name="Ishii S."/>
            <person name="Miller J.R."/>
            <person name="Sutton G."/>
            <person name="Suzuki S."/>
            <person name="Methe B."/>
            <person name="Inagaki F."/>
            <person name="Imachi H."/>
        </authorList>
    </citation>
    <scope>NUCLEOTIDE SEQUENCE [LARGE SCALE GENOMIC DNA]</scope>
    <source>
        <strain evidence="6 8">A8p</strain>
        <strain evidence="5 9">MO-MB1</strain>
    </source>
</reference>
<dbReference type="Proteomes" id="UP000232631">
    <property type="component" value="Chromosome"/>
</dbReference>
<sequence length="299" mass="33072">MVKFLIMGPVTRDTILKSGSTCKGIGGPVYYQAAVLSALKADVTALITMGKDDRELLDHFPQDIGLKPIWGGETMQFENFYPDDDPNHRLQRACIPSNPLEVSHLSSMDWDTFDAALVSPLSPDDVPLKSLKYISNQGLPVYLGVQGYLRHLDGQKVVLKPLSNYNKFLSCVDFLFLDEVEAGVIIGDSSLSLDEISRRLSLLGPGEVIITQGDRGSLIYSSDQDDVWNIPAFPSKERVDPTGLGDSYLAAYAFRRQETSDPHECGIFASLVSSLKLEKKGAFQGDRELIENKRAHFIE</sequence>
<evidence type="ECO:0000313" key="5">
    <source>
        <dbReference type="EMBL" id="AUB54635.1"/>
    </source>
</evidence>
<dbReference type="EMBL" id="CP017766">
    <property type="protein sequence ID" value="AUB54635.1"/>
    <property type="molecule type" value="Genomic_DNA"/>
</dbReference>
<evidence type="ECO:0000256" key="1">
    <source>
        <dbReference type="ARBA" id="ARBA00010688"/>
    </source>
</evidence>
<evidence type="ECO:0000313" key="10">
    <source>
        <dbReference type="Proteomes" id="UP000591058"/>
    </source>
</evidence>
<feature type="domain" description="Carbohydrate kinase PfkB" evidence="4">
    <location>
        <begin position="162"/>
        <end position="282"/>
    </location>
</feature>
<accession>A0A2H4V973</accession>
<dbReference type="InterPro" id="IPR029056">
    <property type="entry name" value="Ribokinase-like"/>
</dbReference>
<dbReference type="Proteomes" id="UP000591058">
    <property type="component" value="Unassembled WGS sequence"/>
</dbReference>
<dbReference type="GO" id="GO:0005829">
    <property type="term" value="C:cytosol"/>
    <property type="evidence" value="ECO:0007669"/>
    <property type="project" value="TreeGrafter"/>
</dbReference>
<protein>
    <submittedName>
        <fullName evidence="5">Carbohydrate kinase</fullName>
    </submittedName>
</protein>
<reference evidence="7 10" key="2">
    <citation type="submission" date="2020-04" db="EMBL/GenBank/DDBJ databases">
        <title>Draft genome of Methanobacterium subterraneum isolated from animal feces.</title>
        <authorList>
            <person name="Ouboter H.T."/>
            <person name="Berger S."/>
            <person name="Gungor E."/>
            <person name="Jetten M.S.M."/>
            <person name="Welte C.U."/>
        </authorList>
    </citation>
    <scope>NUCLEOTIDE SEQUENCE [LARGE SCALE GENOMIC DNA]</scope>
    <source>
        <strain evidence="7">HO_2020</strain>
    </source>
</reference>
<evidence type="ECO:0000256" key="2">
    <source>
        <dbReference type="ARBA" id="ARBA00022679"/>
    </source>
</evidence>
<dbReference type="Gene3D" id="3.40.1190.20">
    <property type="match status" value="1"/>
</dbReference>
<evidence type="ECO:0000313" key="9">
    <source>
        <dbReference type="Proteomes" id="UP000232806"/>
    </source>
</evidence>
<dbReference type="EMBL" id="CP017768">
    <property type="protein sequence ID" value="AUB59360.1"/>
    <property type="molecule type" value="Genomic_DNA"/>
</dbReference>
<comment type="similarity">
    <text evidence="1">Belongs to the carbohydrate kinase PfkB family.</text>
</comment>
<dbReference type="AlphaFoldDB" id="A0A2H4V973"/>
<evidence type="ECO:0000313" key="8">
    <source>
        <dbReference type="Proteomes" id="UP000232631"/>
    </source>
</evidence>
<accession>A0A2H4VMR5</accession>
<dbReference type="GeneID" id="35124107"/>
<keyword evidence="2" id="KW-0808">Transferase</keyword>
<proteinExistence type="inferred from homology"/>
<dbReference type="OrthoDB" id="26949at2157"/>
<evidence type="ECO:0000259" key="4">
    <source>
        <dbReference type="Pfam" id="PF00294"/>
    </source>
</evidence>
<dbReference type="SUPFAM" id="SSF53613">
    <property type="entry name" value="Ribokinase-like"/>
    <property type="match status" value="1"/>
</dbReference>
<dbReference type="PANTHER" id="PTHR10584">
    <property type="entry name" value="SUGAR KINASE"/>
    <property type="match status" value="1"/>
</dbReference>
<evidence type="ECO:0000256" key="3">
    <source>
        <dbReference type="ARBA" id="ARBA00022777"/>
    </source>
</evidence>
<name>A0A2H4V973_9EURY</name>
<dbReference type="KEGG" id="msub:BK009_00895"/>
<organism evidence="5 9">
    <name type="scientific">Methanobacterium subterraneum</name>
    <dbReference type="NCBI Taxonomy" id="59277"/>
    <lineage>
        <taxon>Archaea</taxon>
        <taxon>Methanobacteriati</taxon>
        <taxon>Methanobacteriota</taxon>
        <taxon>Methanomada group</taxon>
        <taxon>Methanobacteria</taxon>
        <taxon>Methanobacteriales</taxon>
        <taxon>Methanobacteriaceae</taxon>
        <taxon>Methanobacterium</taxon>
    </lineage>
</organism>
<keyword evidence="8" id="KW-1185">Reference proteome</keyword>
<evidence type="ECO:0000313" key="7">
    <source>
        <dbReference type="EMBL" id="NMO08926.1"/>
    </source>
</evidence>
<dbReference type="GO" id="GO:0016301">
    <property type="term" value="F:kinase activity"/>
    <property type="evidence" value="ECO:0007669"/>
    <property type="project" value="UniProtKB-KW"/>
</dbReference>
<dbReference type="PANTHER" id="PTHR10584:SF166">
    <property type="entry name" value="RIBOKINASE"/>
    <property type="match status" value="1"/>
</dbReference>
<dbReference type="InterPro" id="IPR011611">
    <property type="entry name" value="PfkB_dom"/>
</dbReference>
<dbReference type="EMBL" id="JABBYL010000011">
    <property type="protein sequence ID" value="NMO08926.1"/>
    <property type="molecule type" value="Genomic_DNA"/>
</dbReference>
<keyword evidence="3 5" id="KW-0418">Kinase</keyword>